<proteinExistence type="inferred from homology"/>
<sequence>MRIFALVNGDEAVPIPGDRIGIEDFKRVYADPAAGGRSRGAALSDLFWYWLEPGSHIHQEHLEAGPRYDEVAKTTRQILVRSKVESEELIRRCATRVLDELGDGGFVRLRDTMMPIWAELYYELVFGEPCPAEARALIVANADDVVSALKCVRPRHMRRRARLTAYLRRRLDDVPHPLPSRLSTVEKAYYLQGTFFNTAVVQMSEAMTHLLMVVAQHPGVQERLAADPDDEDYVDRVIDECLRVYPLFGIAHRITTADVELAHTTIPEGSVLCFSYPEYHSAGYECPEKFDPDRWLKTSTVDHNFLPFGSTHNRPCPARGLAPVTMRVVLREVLRRYTLATSAAHTRSVPNRGPCLLTPREAPRNRRFALAVMFVRDRWEDVWRSLAQLVFGTYMVLDARRKRLCASYFEGEQR</sequence>
<organism evidence="2 3">
    <name type="scientific">Amycolatopsis samaneae</name>
    <dbReference type="NCBI Taxonomy" id="664691"/>
    <lineage>
        <taxon>Bacteria</taxon>
        <taxon>Bacillati</taxon>
        <taxon>Actinomycetota</taxon>
        <taxon>Actinomycetes</taxon>
        <taxon>Pseudonocardiales</taxon>
        <taxon>Pseudonocardiaceae</taxon>
        <taxon>Amycolatopsis</taxon>
    </lineage>
</organism>
<comment type="similarity">
    <text evidence="1">Belongs to the cytochrome P450 family.</text>
</comment>
<dbReference type="CDD" id="cd00302">
    <property type="entry name" value="cytochrome_P450"/>
    <property type="match status" value="1"/>
</dbReference>
<dbReference type="Pfam" id="PF00067">
    <property type="entry name" value="p450"/>
    <property type="match status" value="1"/>
</dbReference>
<dbReference type="RefSeq" id="WP_378214161.1">
    <property type="nucleotide sequence ID" value="NZ_BAABHG010000008.1"/>
</dbReference>
<accession>A0ABW5GEP2</accession>
<protein>
    <submittedName>
        <fullName evidence="2">Cytochrome P450</fullName>
    </submittedName>
</protein>
<dbReference type="Proteomes" id="UP001597419">
    <property type="component" value="Unassembled WGS sequence"/>
</dbReference>
<reference evidence="3" key="1">
    <citation type="journal article" date="2019" name="Int. J. Syst. Evol. Microbiol.">
        <title>The Global Catalogue of Microorganisms (GCM) 10K type strain sequencing project: providing services to taxonomists for standard genome sequencing and annotation.</title>
        <authorList>
            <consortium name="The Broad Institute Genomics Platform"/>
            <consortium name="The Broad Institute Genome Sequencing Center for Infectious Disease"/>
            <person name="Wu L."/>
            <person name="Ma J."/>
        </authorList>
    </citation>
    <scope>NUCLEOTIDE SEQUENCE [LARGE SCALE GENOMIC DNA]</scope>
    <source>
        <strain evidence="3">CGMCC 4.7643</strain>
    </source>
</reference>
<dbReference type="EMBL" id="JBHUKU010000006">
    <property type="protein sequence ID" value="MFD2459656.1"/>
    <property type="molecule type" value="Genomic_DNA"/>
</dbReference>
<name>A0ABW5GEP2_9PSEU</name>
<dbReference type="InterPro" id="IPR001128">
    <property type="entry name" value="Cyt_P450"/>
</dbReference>
<dbReference type="InterPro" id="IPR050121">
    <property type="entry name" value="Cytochrome_P450_monoxygenase"/>
</dbReference>
<dbReference type="Gene3D" id="1.10.630.10">
    <property type="entry name" value="Cytochrome P450"/>
    <property type="match status" value="1"/>
</dbReference>
<dbReference type="SUPFAM" id="SSF48264">
    <property type="entry name" value="Cytochrome P450"/>
    <property type="match status" value="1"/>
</dbReference>
<gene>
    <name evidence="2" type="ORF">ACFSYJ_13665</name>
</gene>
<keyword evidence="3" id="KW-1185">Reference proteome</keyword>
<evidence type="ECO:0000256" key="1">
    <source>
        <dbReference type="ARBA" id="ARBA00010617"/>
    </source>
</evidence>
<dbReference type="PANTHER" id="PTHR24305:SF166">
    <property type="entry name" value="CYTOCHROME P450 12A4, MITOCHONDRIAL-RELATED"/>
    <property type="match status" value="1"/>
</dbReference>
<evidence type="ECO:0000313" key="3">
    <source>
        <dbReference type="Proteomes" id="UP001597419"/>
    </source>
</evidence>
<comment type="caution">
    <text evidence="2">The sequence shown here is derived from an EMBL/GenBank/DDBJ whole genome shotgun (WGS) entry which is preliminary data.</text>
</comment>
<dbReference type="PANTHER" id="PTHR24305">
    <property type="entry name" value="CYTOCHROME P450"/>
    <property type="match status" value="1"/>
</dbReference>
<dbReference type="InterPro" id="IPR036396">
    <property type="entry name" value="Cyt_P450_sf"/>
</dbReference>
<evidence type="ECO:0000313" key="2">
    <source>
        <dbReference type="EMBL" id="MFD2459656.1"/>
    </source>
</evidence>